<dbReference type="Gene3D" id="1.10.10.10">
    <property type="entry name" value="Winged helix-like DNA-binding domain superfamily/Winged helix DNA-binding domain"/>
    <property type="match status" value="1"/>
</dbReference>
<dbReference type="PANTHER" id="PTHR30537">
    <property type="entry name" value="HTH-TYPE TRANSCRIPTIONAL REGULATOR"/>
    <property type="match status" value="1"/>
</dbReference>
<dbReference type="InterPro" id="IPR000847">
    <property type="entry name" value="LysR_HTH_N"/>
</dbReference>
<dbReference type="GO" id="GO:0043565">
    <property type="term" value="F:sequence-specific DNA binding"/>
    <property type="evidence" value="ECO:0007669"/>
    <property type="project" value="TreeGrafter"/>
</dbReference>
<feature type="domain" description="HTH lysR-type" evidence="5">
    <location>
        <begin position="12"/>
        <end position="64"/>
    </location>
</feature>
<dbReference type="InterPro" id="IPR036388">
    <property type="entry name" value="WH-like_DNA-bd_sf"/>
</dbReference>
<keyword evidence="4" id="KW-0804">Transcription</keyword>
<reference evidence="6" key="1">
    <citation type="submission" date="2019-07" db="EMBL/GenBank/DDBJ databases">
        <authorList>
            <consortium name="PulseNet: The National Subtyping Network for Foodborne Disease Surveillance"/>
            <person name="Tarr C.L."/>
            <person name="Trees E."/>
            <person name="Katz L.S."/>
            <person name="Carleton-Romer H.A."/>
            <person name="Stroika S."/>
            <person name="Kucerova Z."/>
            <person name="Roache K.F."/>
            <person name="Sabol A.L."/>
            <person name="Besser J."/>
            <person name="Gerner-Smidt P."/>
        </authorList>
    </citation>
    <scope>NUCLEOTIDE SEQUENCE</scope>
    <source>
        <strain evidence="6">PNUSAS081329</strain>
    </source>
</reference>
<dbReference type="GO" id="GO:0006351">
    <property type="term" value="P:DNA-templated transcription"/>
    <property type="evidence" value="ECO:0007669"/>
    <property type="project" value="TreeGrafter"/>
</dbReference>
<evidence type="ECO:0000313" key="6">
    <source>
        <dbReference type="EMBL" id="ECG8066798.1"/>
    </source>
</evidence>
<comment type="caution">
    <text evidence="6">The sequence shown here is derived from an EMBL/GenBank/DDBJ whole genome shotgun (WGS) entry which is preliminary data.</text>
</comment>
<organism evidence="6">
    <name type="scientific">Salmonella enterica</name>
    <name type="common">Salmonella choleraesuis</name>
    <dbReference type="NCBI Taxonomy" id="28901"/>
    <lineage>
        <taxon>Bacteria</taxon>
        <taxon>Pseudomonadati</taxon>
        <taxon>Pseudomonadota</taxon>
        <taxon>Gammaproteobacteria</taxon>
        <taxon>Enterobacterales</taxon>
        <taxon>Enterobacteriaceae</taxon>
        <taxon>Salmonella</taxon>
    </lineage>
</organism>
<accession>A0A5Y2ZXV4</accession>
<evidence type="ECO:0000259" key="5">
    <source>
        <dbReference type="PROSITE" id="PS50931"/>
    </source>
</evidence>
<dbReference type="AlphaFoldDB" id="A0A5Y2ZXV4"/>
<protein>
    <submittedName>
        <fullName evidence="6">DNA-binding transcriptional regulator DsdC</fullName>
    </submittedName>
</protein>
<gene>
    <name evidence="6" type="primary">dsdC</name>
    <name evidence="6" type="ORF">FNG02_15105</name>
</gene>
<dbReference type="InterPro" id="IPR011781">
    <property type="entry name" value="DsdC"/>
</dbReference>
<keyword evidence="2" id="KW-0805">Transcription regulation</keyword>
<name>A0A5Y2ZXV4_SALER</name>
<evidence type="ECO:0000256" key="1">
    <source>
        <dbReference type="ARBA" id="ARBA00009437"/>
    </source>
</evidence>
<sequence>MREINGGQLGRLHTFEVAARHTSFADAASELALTPSAVSHRISQLEGELKISLFIRSHRKVTLTEEGERIFAAMSTSLDYLNREIESIRNQGCSGRLTVYCRSSIAHSWLTPALSSFLDQYPLIDLVVKTGNESIDLHKMGADLAVSFGSEISDKFHQEYLKDEYIIPVCSPLYAKKYELYNHPENLSECRLLHDCQPWGVDSGCDEWELWATKFEVDIKSSRRAEFDQAKLAAAAAINHAGVAIGRKTLVKHNIASGELVMPFPNLELLCDQRYYISTCANRQWPKIEAFVRWLKETAALEI</sequence>
<dbReference type="SUPFAM" id="SSF46785">
    <property type="entry name" value="Winged helix' DNA-binding domain"/>
    <property type="match status" value="1"/>
</dbReference>
<dbReference type="PROSITE" id="PS50931">
    <property type="entry name" value="HTH_LYSR"/>
    <property type="match status" value="1"/>
</dbReference>
<proteinExistence type="inferred from homology"/>
<dbReference type="Pfam" id="PF03466">
    <property type="entry name" value="LysR_substrate"/>
    <property type="match status" value="1"/>
</dbReference>
<dbReference type="GO" id="GO:0003700">
    <property type="term" value="F:DNA-binding transcription factor activity"/>
    <property type="evidence" value="ECO:0007669"/>
    <property type="project" value="InterPro"/>
</dbReference>
<evidence type="ECO:0000256" key="2">
    <source>
        <dbReference type="ARBA" id="ARBA00023015"/>
    </source>
</evidence>
<dbReference type="PANTHER" id="PTHR30537:SF32">
    <property type="entry name" value="HTH-TYPE TRANSCRIPTIONAL REGULATOR DSDC"/>
    <property type="match status" value="1"/>
</dbReference>
<dbReference type="Gene3D" id="3.40.190.10">
    <property type="entry name" value="Periplasmic binding protein-like II"/>
    <property type="match status" value="2"/>
</dbReference>
<evidence type="ECO:0000256" key="4">
    <source>
        <dbReference type="ARBA" id="ARBA00023163"/>
    </source>
</evidence>
<dbReference type="NCBIfam" id="NF007491">
    <property type="entry name" value="PRK10086.1"/>
    <property type="match status" value="1"/>
</dbReference>
<dbReference type="EMBL" id="AAIPPN010000005">
    <property type="protein sequence ID" value="ECG8066798.1"/>
    <property type="molecule type" value="Genomic_DNA"/>
</dbReference>
<keyword evidence="3 6" id="KW-0238">DNA-binding</keyword>
<dbReference type="InterPro" id="IPR005119">
    <property type="entry name" value="LysR_subst-bd"/>
</dbReference>
<dbReference type="InterPro" id="IPR036390">
    <property type="entry name" value="WH_DNA-bd_sf"/>
</dbReference>
<evidence type="ECO:0000256" key="3">
    <source>
        <dbReference type="ARBA" id="ARBA00023125"/>
    </source>
</evidence>
<dbReference type="NCBIfam" id="TIGR02036">
    <property type="entry name" value="dsdC"/>
    <property type="match status" value="1"/>
</dbReference>
<dbReference type="SUPFAM" id="SSF53850">
    <property type="entry name" value="Periplasmic binding protein-like II"/>
    <property type="match status" value="1"/>
</dbReference>
<dbReference type="InterPro" id="IPR058163">
    <property type="entry name" value="LysR-type_TF_proteobact-type"/>
</dbReference>
<dbReference type="Pfam" id="PF00126">
    <property type="entry name" value="HTH_1"/>
    <property type="match status" value="1"/>
</dbReference>
<dbReference type="FunFam" id="1.10.10.10:FF:000038">
    <property type="entry name" value="Glycine cleavage system transcriptional activator"/>
    <property type="match status" value="1"/>
</dbReference>
<comment type="similarity">
    <text evidence="1">Belongs to the LysR transcriptional regulatory family.</text>
</comment>